<feature type="domain" description="Glycosyl hydrolase family 95 N-terminal" evidence="1">
    <location>
        <begin position="45"/>
        <end position="288"/>
    </location>
</feature>
<dbReference type="Gene3D" id="2.70.98.50">
    <property type="entry name" value="putative glycoside hydrolase family protein from bacillus halodurans"/>
    <property type="match status" value="1"/>
</dbReference>
<evidence type="ECO:0000313" key="5">
    <source>
        <dbReference type="Proteomes" id="UP000076079"/>
    </source>
</evidence>
<dbReference type="InterPro" id="IPR054363">
    <property type="entry name" value="GH95_cat"/>
</dbReference>
<gene>
    <name evidence="4" type="ORF">LuPra_01786</name>
</gene>
<dbReference type="Proteomes" id="UP000076079">
    <property type="component" value="Chromosome"/>
</dbReference>
<dbReference type="InterPro" id="IPR006311">
    <property type="entry name" value="TAT_signal"/>
</dbReference>
<evidence type="ECO:0000313" key="4">
    <source>
        <dbReference type="EMBL" id="AMY08582.1"/>
    </source>
</evidence>
<protein>
    <submittedName>
        <fullName evidence="4">Uncharacterized protein</fullName>
    </submittedName>
</protein>
<evidence type="ECO:0000259" key="1">
    <source>
        <dbReference type="Pfam" id="PF14498"/>
    </source>
</evidence>
<dbReference type="KEGG" id="abac:LuPra_01786"/>
<organism evidence="4 5">
    <name type="scientific">Luteitalea pratensis</name>
    <dbReference type="NCBI Taxonomy" id="1855912"/>
    <lineage>
        <taxon>Bacteria</taxon>
        <taxon>Pseudomonadati</taxon>
        <taxon>Acidobacteriota</taxon>
        <taxon>Vicinamibacteria</taxon>
        <taxon>Vicinamibacterales</taxon>
        <taxon>Vicinamibacteraceae</taxon>
        <taxon>Luteitalea</taxon>
    </lineage>
</organism>
<dbReference type="InterPro" id="IPR049053">
    <property type="entry name" value="AFCA-like_C"/>
</dbReference>
<reference evidence="5" key="2">
    <citation type="submission" date="2016-04" db="EMBL/GenBank/DDBJ databases">
        <title>First Complete Genome Sequence of a Subdivision 6 Acidobacterium.</title>
        <authorList>
            <person name="Huang S."/>
            <person name="Vieira S."/>
            <person name="Bunk B."/>
            <person name="Riedel T."/>
            <person name="Sproeer C."/>
            <person name="Overmann J."/>
        </authorList>
    </citation>
    <scope>NUCLEOTIDE SEQUENCE [LARGE SCALE GENOMIC DNA]</scope>
    <source>
        <strain evidence="5">DSM 100886 HEG_-6_39</strain>
    </source>
</reference>
<dbReference type="InterPro" id="IPR008928">
    <property type="entry name" value="6-hairpin_glycosidase_sf"/>
</dbReference>
<keyword evidence="5" id="KW-1185">Reference proteome</keyword>
<dbReference type="InterPro" id="IPR027414">
    <property type="entry name" value="GH95_N_dom"/>
</dbReference>
<dbReference type="SUPFAM" id="SSF48208">
    <property type="entry name" value="Six-hairpin glycosidases"/>
    <property type="match status" value="1"/>
</dbReference>
<dbReference type="PROSITE" id="PS51318">
    <property type="entry name" value="TAT"/>
    <property type="match status" value="1"/>
</dbReference>
<feature type="domain" description="Alpha fucosidase A-like C-terminal" evidence="2">
    <location>
        <begin position="735"/>
        <end position="800"/>
    </location>
</feature>
<dbReference type="Pfam" id="PF21307">
    <property type="entry name" value="Glyco_hydro_95_C"/>
    <property type="match status" value="1"/>
</dbReference>
<dbReference type="InterPro" id="IPR016518">
    <property type="entry name" value="Alpha-L-fucosidase"/>
</dbReference>
<dbReference type="STRING" id="1855912.LuPra_01786"/>
<name>A0A143PJ21_LUTPR</name>
<dbReference type="PATRIC" id="fig|1813736.3.peg.1872"/>
<accession>A0A143PJ21</accession>
<dbReference type="GO" id="GO:0004560">
    <property type="term" value="F:alpha-L-fucosidase activity"/>
    <property type="evidence" value="ECO:0007669"/>
    <property type="project" value="InterPro"/>
</dbReference>
<feature type="domain" description="Glycosyl hydrolase family 95 catalytic" evidence="3">
    <location>
        <begin position="317"/>
        <end position="733"/>
    </location>
</feature>
<dbReference type="Pfam" id="PF14498">
    <property type="entry name" value="Glyco_hyd_65N_2"/>
    <property type="match status" value="1"/>
</dbReference>
<evidence type="ECO:0000259" key="3">
    <source>
        <dbReference type="Pfam" id="PF22124"/>
    </source>
</evidence>
<dbReference type="InterPro" id="IPR013780">
    <property type="entry name" value="Glyco_hydro_b"/>
</dbReference>
<evidence type="ECO:0000259" key="2">
    <source>
        <dbReference type="Pfam" id="PF21307"/>
    </source>
</evidence>
<dbReference type="Pfam" id="PF22124">
    <property type="entry name" value="Glyco_hydro_95_cat"/>
    <property type="match status" value="1"/>
</dbReference>
<proteinExistence type="predicted"/>
<dbReference type="PANTHER" id="PTHR31084:SF0">
    <property type="entry name" value="ALPHA-L-FUCOSIDASE 2"/>
    <property type="match status" value="1"/>
</dbReference>
<dbReference type="PIRSF" id="PIRSF007663">
    <property type="entry name" value="UCP007663"/>
    <property type="match status" value="1"/>
</dbReference>
<dbReference type="AlphaFoldDB" id="A0A143PJ21"/>
<dbReference type="GO" id="GO:0005975">
    <property type="term" value="P:carbohydrate metabolic process"/>
    <property type="evidence" value="ECO:0007669"/>
    <property type="project" value="InterPro"/>
</dbReference>
<dbReference type="EMBL" id="CP015136">
    <property type="protein sequence ID" value="AMY08582.1"/>
    <property type="molecule type" value="Genomic_DNA"/>
</dbReference>
<dbReference type="PANTHER" id="PTHR31084">
    <property type="entry name" value="ALPHA-L-FUCOSIDASE 2"/>
    <property type="match status" value="1"/>
</dbReference>
<dbReference type="Gene3D" id="2.60.40.1180">
    <property type="entry name" value="Golgi alpha-mannosidase II"/>
    <property type="match status" value="1"/>
</dbReference>
<reference evidence="4 5" key="1">
    <citation type="journal article" date="2016" name="Genome Announc.">
        <title>First Complete Genome Sequence of a Subdivision 6 Acidobacterium Strain.</title>
        <authorList>
            <person name="Huang S."/>
            <person name="Vieira S."/>
            <person name="Bunk B."/>
            <person name="Riedel T."/>
            <person name="Sproer C."/>
            <person name="Overmann J."/>
        </authorList>
    </citation>
    <scope>NUCLEOTIDE SEQUENCE [LARGE SCALE GENOMIC DNA]</scope>
    <source>
        <strain evidence="5">DSM 100886 HEG_-6_39</strain>
    </source>
</reference>
<dbReference type="FunFam" id="1.50.10.10:FF:000028">
    <property type="entry name" value="Alpha-L-fucosidase 2"/>
    <property type="match status" value="1"/>
</dbReference>
<sequence length="857" mass="92203">MRRVTGHVPGRRTFLETLLAAGALPLLRAGLHAQPAAEQGASLQLRYVRPARQWVEALPIGNGRLGAMVFGGIGVERLQLNEDSLWSGGPSDWNNPGARDVLPEIRARVAEGRYTDADAAAKRMMGPYTQSYLPLGDLHVVLDHGDLARGYTRALDLSTGEASLRYTLGPVTFTRSVVASHPDQVVAMRLACDRAGLLRFRARLSSPLHAGTGVDGEALVLRGRAPSLVEPNYENVADPVRYADDRGLHFEARLAIVTDGHVTSAADGLQVVDASQATLLVAMATSFAGPTRSGVTDGRDPAAVTTTQLTSARAHAWEVLQARQREDHVRLMSRVTIDLGASTPAAVSRPLDVRLADGPADDPTLATLLFQYGRYLLIACSRPGTQPANLQGLWNDQVRAPWSSNYTVNINTEMNYWPAEPANLAECHQPLLEMIGELAVPGAATARINYGAGGWTTHHNTDLWRQTAPVGRFGEGDPVWASWPMGGAWLSQHLWEHYAFGGDASWLRKTAYPLMQGAALFALDLLVTDRDGYLATSPSTSPEHPFRLPEGRQAAVNSGSAMDLAITWDVCTSVLQAATALGITDDATARIREVLPRLRPYRIDANGALQEWGVDLPPQDPHHRHLSHLFGLYPGRQITPTSSAALFIAARTALELRGDDGTGWSLAWKVNAWARLRDGDRAHRLLVRLLRLVDDTGVRMSGGGGVYANLFDAHPPFQIDGNFGATSGICEMLLQSHDGALDLLPALPVAWPRGRVTGLRARGGFDVDLVWEGGRLSSARIHSRLGGTCRVRTGVVVTATGAVSRQASGASPNPFHAVHAVAEPLRAPGVAMPPLPAWLAHAIDIDTRPGTIVTLAT</sequence>